<dbReference type="Proteomes" id="UP001159363">
    <property type="component" value="Chromosome 9"/>
</dbReference>
<proteinExistence type="predicted"/>
<dbReference type="EMBL" id="JARBHB010000010">
    <property type="protein sequence ID" value="KAJ8873528.1"/>
    <property type="molecule type" value="Genomic_DNA"/>
</dbReference>
<dbReference type="PANTHER" id="PTHR10949:SF0">
    <property type="entry name" value="LIPOYL SYNTHASE, MITOCHONDRIAL"/>
    <property type="match status" value="1"/>
</dbReference>
<reference evidence="4 5" key="1">
    <citation type="submission" date="2023-02" db="EMBL/GenBank/DDBJ databases">
        <title>LHISI_Scaffold_Assembly.</title>
        <authorList>
            <person name="Stuart O.P."/>
            <person name="Cleave R."/>
            <person name="Magrath M.J.L."/>
            <person name="Mikheyev A.S."/>
        </authorList>
    </citation>
    <scope>NUCLEOTIDE SEQUENCE [LARGE SCALE GENOMIC DNA]</scope>
    <source>
        <strain evidence="4">Daus_M_001</strain>
        <tissue evidence="4">Leg muscle</tissue>
    </source>
</reference>
<protein>
    <submittedName>
        <fullName evidence="4">Uncharacterized protein</fullName>
    </submittedName>
</protein>
<evidence type="ECO:0000313" key="4">
    <source>
        <dbReference type="EMBL" id="KAJ8873528.1"/>
    </source>
</evidence>
<keyword evidence="2" id="KW-0408">Iron</keyword>
<evidence type="ECO:0000313" key="5">
    <source>
        <dbReference type="Proteomes" id="UP001159363"/>
    </source>
</evidence>
<comment type="cofactor">
    <cofactor evidence="1">
        <name>[4Fe-4S] cluster</name>
        <dbReference type="ChEBI" id="CHEBI:49883"/>
    </cofactor>
</comment>
<feature type="region of interest" description="Disordered" evidence="3">
    <location>
        <begin position="36"/>
        <end position="81"/>
    </location>
</feature>
<keyword evidence="2" id="KW-0479">Metal-binding</keyword>
<name>A0ABQ9GNB3_9NEOP</name>
<evidence type="ECO:0000256" key="1">
    <source>
        <dbReference type="ARBA" id="ARBA00001966"/>
    </source>
</evidence>
<dbReference type="InterPro" id="IPR058240">
    <property type="entry name" value="rSAM_sf"/>
</dbReference>
<evidence type="ECO:0000256" key="3">
    <source>
        <dbReference type="SAM" id="MobiDB-lite"/>
    </source>
</evidence>
<dbReference type="InterPro" id="IPR003698">
    <property type="entry name" value="Lipoyl_synth"/>
</dbReference>
<keyword evidence="2" id="KW-0411">Iron-sulfur</keyword>
<gene>
    <name evidence="4" type="ORF">PR048_024346</name>
</gene>
<sequence>MIFFLLQGARLKHRALPAGPGLEDFLGDEPPLDWGSYKGPLRRERGGGGPAAPPTLAEERDPNGAELRSHTGPTTATQPAHCVRGGALPQYRGVLGRRRARHSHCHHHGVYLQLFCPGLHLTSTLKTGGVCPHTGLLLSQLLGDTCTRGCRFCSVKTSRAPPPPDPDEPRNTAAAIASWGLDYVVLTSVDRDGNYTHFPPCVGSHFRVSEEI</sequence>
<dbReference type="SUPFAM" id="SSF102114">
    <property type="entry name" value="Radical SAM enzymes"/>
    <property type="match status" value="1"/>
</dbReference>
<comment type="caution">
    <text evidence="4">The sequence shown here is derived from an EMBL/GenBank/DDBJ whole genome shotgun (WGS) entry which is preliminary data.</text>
</comment>
<accession>A0ABQ9GNB3</accession>
<organism evidence="4 5">
    <name type="scientific">Dryococelus australis</name>
    <dbReference type="NCBI Taxonomy" id="614101"/>
    <lineage>
        <taxon>Eukaryota</taxon>
        <taxon>Metazoa</taxon>
        <taxon>Ecdysozoa</taxon>
        <taxon>Arthropoda</taxon>
        <taxon>Hexapoda</taxon>
        <taxon>Insecta</taxon>
        <taxon>Pterygota</taxon>
        <taxon>Neoptera</taxon>
        <taxon>Polyneoptera</taxon>
        <taxon>Phasmatodea</taxon>
        <taxon>Verophasmatodea</taxon>
        <taxon>Anareolatae</taxon>
        <taxon>Phasmatidae</taxon>
        <taxon>Eurycanthinae</taxon>
        <taxon>Dryococelus</taxon>
    </lineage>
</organism>
<keyword evidence="5" id="KW-1185">Reference proteome</keyword>
<evidence type="ECO:0000256" key="2">
    <source>
        <dbReference type="ARBA" id="ARBA00022485"/>
    </source>
</evidence>
<keyword evidence="2" id="KW-0004">4Fe-4S</keyword>
<feature type="compositionally biased region" description="Basic and acidic residues" evidence="3">
    <location>
        <begin position="57"/>
        <end position="69"/>
    </location>
</feature>
<dbReference type="PANTHER" id="PTHR10949">
    <property type="entry name" value="LIPOYL SYNTHASE"/>
    <property type="match status" value="1"/>
</dbReference>